<accession>A0A804JPA4</accession>
<dbReference type="PANTHER" id="PTHR33142">
    <property type="entry name" value="CYCLIN-DEPENDENT PROTEIN KINASE INHIBITOR SMR13"/>
    <property type="match status" value="1"/>
</dbReference>
<evidence type="ECO:0000256" key="2">
    <source>
        <dbReference type="ARBA" id="ARBA00023306"/>
    </source>
</evidence>
<dbReference type="OrthoDB" id="10463436at2759"/>
<dbReference type="EnsemblPlants" id="Ma06_t36110.1">
    <property type="protein sequence ID" value="Ma06_p36110.1"/>
    <property type="gene ID" value="Ma06_g36110"/>
</dbReference>
<name>A0A804JPA4_MUSAM</name>
<dbReference type="Gramene" id="Ma06_t36110.1">
    <property type="protein sequence ID" value="Ma06_p36110.1"/>
    <property type="gene ID" value="Ma06_g36110"/>
</dbReference>
<protein>
    <submittedName>
        <fullName evidence="4">(wild Malaysian banana) hypothetical protein</fullName>
    </submittedName>
</protein>
<feature type="compositionally biased region" description="Pro residues" evidence="3">
    <location>
        <begin position="52"/>
        <end position="61"/>
    </location>
</feature>
<keyword evidence="1" id="KW-0649">Protein kinase inhibitor</keyword>
<sequence length="109" mass="11831">MEFRNKEKSIAKLEAEAKLEQQQVKPSTVVDDVGFRTPTSSSHRIPSSSTCPPAPRKPPPRSTRVCSNPAEGRRSAKLSLRFDDSTLGLDAFTPVAKQPRAGDDAAIVN</sequence>
<feature type="region of interest" description="Disordered" evidence="3">
    <location>
        <begin position="89"/>
        <end position="109"/>
    </location>
</feature>
<dbReference type="EMBL" id="HG996471">
    <property type="protein sequence ID" value="CAG1848432.1"/>
    <property type="molecule type" value="Genomic_DNA"/>
</dbReference>
<keyword evidence="6" id="KW-1185">Reference proteome</keyword>
<evidence type="ECO:0000313" key="5">
    <source>
        <dbReference type="EnsemblPlants" id="Ma06_p36110.1"/>
    </source>
</evidence>
<dbReference type="AlphaFoldDB" id="A0A804JPA4"/>
<dbReference type="GO" id="GO:0032875">
    <property type="term" value="P:regulation of DNA endoreduplication"/>
    <property type="evidence" value="ECO:0007669"/>
    <property type="project" value="InterPro"/>
</dbReference>
<feature type="compositionally biased region" description="Low complexity" evidence="3">
    <location>
        <begin position="37"/>
        <end position="51"/>
    </location>
</feature>
<reference evidence="4" key="1">
    <citation type="submission" date="2021-03" db="EMBL/GenBank/DDBJ databases">
        <authorList>
            <consortium name="Genoscope - CEA"/>
            <person name="William W."/>
        </authorList>
    </citation>
    <scope>NUCLEOTIDE SEQUENCE</scope>
    <source>
        <strain evidence="4">Doubled-haploid Pahang</strain>
    </source>
</reference>
<evidence type="ECO:0000256" key="3">
    <source>
        <dbReference type="SAM" id="MobiDB-lite"/>
    </source>
</evidence>
<evidence type="ECO:0000313" key="4">
    <source>
        <dbReference type="EMBL" id="CAG1848432.1"/>
    </source>
</evidence>
<evidence type="ECO:0000313" key="6">
    <source>
        <dbReference type="Proteomes" id="UP000012960"/>
    </source>
</evidence>
<dbReference type="Proteomes" id="UP000012960">
    <property type="component" value="Unplaced"/>
</dbReference>
<feature type="region of interest" description="Disordered" evidence="3">
    <location>
        <begin position="18"/>
        <end position="76"/>
    </location>
</feature>
<keyword evidence="2" id="KW-0131">Cell cycle</keyword>
<dbReference type="InterPro" id="IPR040389">
    <property type="entry name" value="SMR"/>
</dbReference>
<dbReference type="PANTHER" id="PTHR33142:SF114">
    <property type="entry name" value="CYCLIN-DEPENDENT PROTEIN KINASE INHIBITOR SMR14"/>
    <property type="match status" value="1"/>
</dbReference>
<gene>
    <name evidence="4" type="ORF">GSMUA_182270.1</name>
</gene>
<dbReference type="GO" id="GO:0004860">
    <property type="term" value="F:protein kinase inhibitor activity"/>
    <property type="evidence" value="ECO:0007669"/>
    <property type="project" value="UniProtKB-KW"/>
</dbReference>
<evidence type="ECO:0000256" key="1">
    <source>
        <dbReference type="ARBA" id="ARBA00023013"/>
    </source>
</evidence>
<organism evidence="5 6">
    <name type="scientific">Musa acuminata subsp. malaccensis</name>
    <name type="common">Wild banana</name>
    <name type="synonym">Musa malaccensis</name>
    <dbReference type="NCBI Taxonomy" id="214687"/>
    <lineage>
        <taxon>Eukaryota</taxon>
        <taxon>Viridiplantae</taxon>
        <taxon>Streptophyta</taxon>
        <taxon>Embryophyta</taxon>
        <taxon>Tracheophyta</taxon>
        <taxon>Spermatophyta</taxon>
        <taxon>Magnoliopsida</taxon>
        <taxon>Liliopsida</taxon>
        <taxon>Zingiberales</taxon>
        <taxon>Musaceae</taxon>
        <taxon>Musa</taxon>
    </lineage>
</organism>
<reference evidence="5" key="2">
    <citation type="submission" date="2021-05" db="UniProtKB">
        <authorList>
            <consortium name="EnsemblPlants"/>
        </authorList>
    </citation>
    <scope>IDENTIFICATION</scope>
    <source>
        <strain evidence="5">subsp. malaccensis</strain>
    </source>
</reference>
<proteinExistence type="predicted"/>
<dbReference type="InParanoid" id="A0A804JPA4"/>